<accession>A0ABN9LXC4</accession>
<organism evidence="1 2">
    <name type="scientific">Ranitomeya imitator</name>
    <name type="common">mimic poison frog</name>
    <dbReference type="NCBI Taxonomy" id="111125"/>
    <lineage>
        <taxon>Eukaryota</taxon>
        <taxon>Metazoa</taxon>
        <taxon>Chordata</taxon>
        <taxon>Craniata</taxon>
        <taxon>Vertebrata</taxon>
        <taxon>Euteleostomi</taxon>
        <taxon>Amphibia</taxon>
        <taxon>Batrachia</taxon>
        <taxon>Anura</taxon>
        <taxon>Neobatrachia</taxon>
        <taxon>Hyloidea</taxon>
        <taxon>Dendrobatidae</taxon>
        <taxon>Dendrobatinae</taxon>
        <taxon>Ranitomeya</taxon>
    </lineage>
</organism>
<feature type="non-terminal residue" evidence="1">
    <location>
        <position position="1"/>
    </location>
</feature>
<evidence type="ECO:0000313" key="2">
    <source>
        <dbReference type="Proteomes" id="UP001176940"/>
    </source>
</evidence>
<gene>
    <name evidence="1" type="ORF">RIMI_LOCUS14275398</name>
</gene>
<name>A0ABN9LXC4_9NEOB</name>
<evidence type="ECO:0000313" key="1">
    <source>
        <dbReference type="EMBL" id="CAJ0953364.1"/>
    </source>
</evidence>
<dbReference type="Proteomes" id="UP001176940">
    <property type="component" value="Unassembled WGS sequence"/>
</dbReference>
<keyword evidence="2" id="KW-1185">Reference proteome</keyword>
<protein>
    <submittedName>
        <fullName evidence="1">Uncharacterized protein</fullName>
    </submittedName>
</protein>
<comment type="caution">
    <text evidence="1">The sequence shown here is derived from an EMBL/GenBank/DDBJ whole genome shotgun (WGS) entry which is preliminary data.</text>
</comment>
<dbReference type="EMBL" id="CAUEEQ010036547">
    <property type="protein sequence ID" value="CAJ0953364.1"/>
    <property type="molecule type" value="Genomic_DNA"/>
</dbReference>
<reference evidence="1" key="1">
    <citation type="submission" date="2023-07" db="EMBL/GenBank/DDBJ databases">
        <authorList>
            <person name="Stuckert A."/>
        </authorList>
    </citation>
    <scope>NUCLEOTIDE SEQUENCE</scope>
</reference>
<proteinExistence type="predicted"/>
<sequence length="110" mass="12276">CFSNYSLNDTPNLTSAVTEVLGEEHASGHQRAWRTWEHSLAPGLHPGPIPGHGLLLYLERSGVDWEGGLLLRNLPVLHASNLVLPRDHTSWSDGRDPILHHPKLQQTLRI</sequence>